<reference evidence="1 2" key="1">
    <citation type="submission" date="2021-06" db="EMBL/GenBank/DDBJ databases">
        <title>Caerostris extrusa draft genome.</title>
        <authorList>
            <person name="Kono N."/>
            <person name="Arakawa K."/>
        </authorList>
    </citation>
    <scope>NUCLEOTIDE SEQUENCE [LARGE SCALE GENOMIC DNA]</scope>
</reference>
<dbReference type="AlphaFoldDB" id="A0AAV4VBF6"/>
<comment type="caution">
    <text evidence="1">The sequence shown here is derived from an EMBL/GenBank/DDBJ whole genome shotgun (WGS) entry which is preliminary data.</text>
</comment>
<protein>
    <submittedName>
        <fullName evidence="1">Uncharacterized protein</fullName>
    </submittedName>
</protein>
<keyword evidence="2" id="KW-1185">Reference proteome</keyword>
<organism evidence="1 2">
    <name type="scientific">Caerostris extrusa</name>
    <name type="common">Bark spider</name>
    <name type="synonym">Caerostris bankana</name>
    <dbReference type="NCBI Taxonomy" id="172846"/>
    <lineage>
        <taxon>Eukaryota</taxon>
        <taxon>Metazoa</taxon>
        <taxon>Ecdysozoa</taxon>
        <taxon>Arthropoda</taxon>
        <taxon>Chelicerata</taxon>
        <taxon>Arachnida</taxon>
        <taxon>Araneae</taxon>
        <taxon>Araneomorphae</taxon>
        <taxon>Entelegynae</taxon>
        <taxon>Araneoidea</taxon>
        <taxon>Araneidae</taxon>
        <taxon>Caerostris</taxon>
    </lineage>
</organism>
<accession>A0AAV4VBF6</accession>
<evidence type="ECO:0000313" key="2">
    <source>
        <dbReference type="Proteomes" id="UP001054945"/>
    </source>
</evidence>
<name>A0AAV4VBF6_CAEEX</name>
<dbReference type="Proteomes" id="UP001054945">
    <property type="component" value="Unassembled WGS sequence"/>
</dbReference>
<proteinExistence type="predicted"/>
<sequence>MKLLQPKKTLGQMTSPTGSLSRPIFQTVNLSRFSFAAPFAPYPPLPEETCWILLPVRRWRNSKRVEEERNSINIASIPMQLEVSIPFSIALKKSAGFSLLEVEERKRFPGSIQLQRKNFKRKFGIRCERH</sequence>
<dbReference type="EMBL" id="BPLR01014255">
    <property type="protein sequence ID" value="GIY67562.1"/>
    <property type="molecule type" value="Genomic_DNA"/>
</dbReference>
<gene>
    <name evidence="1" type="ORF">CEXT_517361</name>
</gene>
<evidence type="ECO:0000313" key="1">
    <source>
        <dbReference type="EMBL" id="GIY67562.1"/>
    </source>
</evidence>